<sequence length="114" mass="13024">MGPQTRPVLEQTQQYHLYGDFQWPVGLSCLPGANDQALRGTEAPAEEERGAKARRRERRTCPRGEGLGEMEKCTNMASFIFEFLCSIVTMTLIFILRPHKPKAFQMITCLLLHR</sequence>
<organism evidence="3 4">
    <name type="scientific">Cladobotryum mycophilum</name>
    <dbReference type="NCBI Taxonomy" id="491253"/>
    <lineage>
        <taxon>Eukaryota</taxon>
        <taxon>Fungi</taxon>
        <taxon>Dikarya</taxon>
        <taxon>Ascomycota</taxon>
        <taxon>Pezizomycotina</taxon>
        <taxon>Sordariomycetes</taxon>
        <taxon>Hypocreomycetidae</taxon>
        <taxon>Hypocreales</taxon>
        <taxon>Hypocreaceae</taxon>
        <taxon>Cladobotryum</taxon>
    </lineage>
</organism>
<evidence type="ECO:0000256" key="2">
    <source>
        <dbReference type="SAM" id="Phobius"/>
    </source>
</evidence>
<reference evidence="3 4" key="1">
    <citation type="submission" date="2024-01" db="EMBL/GenBank/DDBJ databases">
        <title>Complete genome of Cladobotryum mycophilum ATHUM6906.</title>
        <authorList>
            <person name="Christinaki A.C."/>
            <person name="Myridakis A.I."/>
            <person name="Kouvelis V.N."/>
        </authorList>
    </citation>
    <scope>NUCLEOTIDE SEQUENCE [LARGE SCALE GENOMIC DNA]</scope>
    <source>
        <strain evidence="3 4">ATHUM6906</strain>
    </source>
</reference>
<keyword evidence="2" id="KW-1133">Transmembrane helix</keyword>
<dbReference type="EMBL" id="JAVFKD010000012">
    <property type="protein sequence ID" value="KAK5993424.1"/>
    <property type="molecule type" value="Genomic_DNA"/>
</dbReference>
<protein>
    <submittedName>
        <fullName evidence="3">Uncharacterized protein</fullName>
    </submittedName>
</protein>
<comment type="caution">
    <text evidence="3">The sequence shown here is derived from an EMBL/GenBank/DDBJ whole genome shotgun (WGS) entry which is preliminary data.</text>
</comment>
<keyword evidence="4" id="KW-1185">Reference proteome</keyword>
<name>A0ABR0SMY8_9HYPO</name>
<feature type="transmembrane region" description="Helical" evidence="2">
    <location>
        <begin position="76"/>
        <end position="96"/>
    </location>
</feature>
<feature type="region of interest" description="Disordered" evidence="1">
    <location>
        <begin position="36"/>
        <end position="67"/>
    </location>
</feature>
<proteinExistence type="predicted"/>
<evidence type="ECO:0000256" key="1">
    <source>
        <dbReference type="SAM" id="MobiDB-lite"/>
    </source>
</evidence>
<evidence type="ECO:0000313" key="4">
    <source>
        <dbReference type="Proteomes" id="UP001338125"/>
    </source>
</evidence>
<gene>
    <name evidence="3" type="ORF">PT974_06855</name>
</gene>
<keyword evidence="2" id="KW-0812">Transmembrane</keyword>
<evidence type="ECO:0000313" key="3">
    <source>
        <dbReference type="EMBL" id="KAK5993424.1"/>
    </source>
</evidence>
<accession>A0ABR0SMY8</accession>
<keyword evidence="2" id="KW-0472">Membrane</keyword>
<dbReference type="Proteomes" id="UP001338125">
    <property type="component" value="Unassembled WGS sequence"/>
</dbReference>